<dbReference type="GO" id="GO:0051010">
    <property type="term" value="F:microtubule plus-end binding"/>
    <property type="evidence" value="ECO:0007669"/>
    <property type="project" value="TreeGrafter"/>
</dbReference>
<keyword evidence="12" id="KW-0206">Cytoskeleton</keyword>
<keyword evidence="11" id="KW-0995">Kinetochore</keyword>
<dbReference type="Pfam" id="PF08649">
    <property type="entry name" value="DASH_Dad1"/>
    <property type="match status" value="1"/>
</dbReference>
<feature type="region of interest" description="Disordered" evidence="17">
    <location>
        <begin position="1"/>
        <end position="50"/>
    </location>
</feature>
<dbReference type="Proteomes" id="UP000620104">
    <property type="component" value="Unassembled WGS sequence"/>
</dbReference>
<dbReference type="AlphaFoldDB" id="A0A8H3TQU5"/>
<evidence type="ECO:0000256" key="10">
    <source>
        <dbReference type="ARBA" id="ARBA00022776"/>
    </source>
</evidence>
<evidence type="ECO:0000256" key="14">
    <source>
        <dbReference type="ARBA" id="ARBA00023306"/>
    </source>
</evidence>
<evidence type="ECO:0000256" key="4">
    <source>
        <dbReference type="ARBA" id="ARBA00010146"/>
    </source>
</evidence>
<dbReference type="GO" id="GO:0072686">
    <property type="term" value="C:mitotic spindle"/>
    <property type="evidence" value="ECO:0007669"/>
    <property type="project" value="InterPro"/>
</dbReference>
<evidence type="ECO:0000256" key="15">
    <source>
        <dbReference type="ARBA" id="ARBA00023328"/>
    </source>
</evidence>
<dbReference type="InterPro" id="IPR013958">
    <property type="entry name" value="DASH_Dad1"/>
</dbReference>
<evidence type="ECO:0000256" key="16">
    <source>
        <dbReference type="ARBA" id="ARBA00030566"/>
    </source>
</evidence>
<evidence type="ECO:0000256" key="11">
    <source>
        <dbReference type="ARBA" id="ARBA00022838"/>
    </source>
</evidence>
<dbReference type="PANTHER" id="PTHR28025">
    <property type="entry name" value="DASH COMPLEX SUBUNIT DAD1"/>
    <property type="match status" value="1"/>
</dbReference>
<evidence type="ECO:0000256" key="17">
    <source>
        <dbReference type="SAM" id="MobiDB-lite"/>
    </source>
</evidence>
<evidence type="ECO:0000256" key="7">
    <source>
        <dbReference type="ARBA" id="ARBA00022490"/>
    </source>
</evidence>
<protein>
    <recommendedName>
        <fullName evidence="5">DASH complex subunit DAD1</fullName>
    </recommendedName>
    <alternativeName>
        <fullName evidence="16">Outer kinetochore protein DAD1</fullName>
    </alternativeName>
</protein>
<evidence type="ECO:0000313" key="19">
    <source>
        <dbReference type="Proteomes" id="UP000620104"/>
    </source>
</evidence>
<dbReference type="GO" id="GO:0005876">
    <property type="term" value="C:spindle microtubule"/>
    <property type="evidence" value="ECO:0007669"/>
    <property type="project" value="TreeGrafter"/>
</dbReference>
<evidence type="ECO:0000256" key="8">
    <source>
        <dbReference type="ARBA" id="ARBA00022618"/>
    </source>
</evidence>
<keyword evidence="10" id="KW-0498">Mitosis</keyword>
<reference evidence="18" key="1">
    <citation type="submission" date="2020-07" db="EMBL/GenBank/DDBJ databases">
        <title>Draft Genome Sequence of a Deep-Sea Yeast, Naganishia (Cryptococcus) liquefaciens strain N6.</title>
        <authorList>
            <person name="Han Y.W."/>
            <person name="Kajitani R."/>
            <person name="Morimoto H."/>
            <person name="Parhat M."/>
            <person name="Tsubouchi H."/>
            <person name="Bakenova O."/>
            <person name="Ogata M."/>
            <person name="Argunhan B."/>
            <person name="Aoki R."/>
            <person name="Kajiwara S."/>
            <person name="Itoh T."/>
            <person name="Iwasaki H."/>
        </authorList>
    </citation>
    <scope>NUCLEOTIDE SEQUENCE</scope>
    <source>
        <strain evidence="18">N6</strain>
    </source>
</reference>
<evidence type="ECO:0000256" key="2">
    <source>
        <dbReference type="ARBA" id="ARBA00004186"/>
    </source>
</evidence>
<evidence type="ECO:0000256" key="5">
    <source>
        <dbReference type="ARBA" id="ARBA00020261"/>
    </source>
</evidence>
<sequence>MQPRKSMANSAPTFVGGQQIGAGSTSNQAGASQFGRSSGPDLGAVTDDDANRSFFDKERDRLIEEIAGGFEEVLSSANVLNRKLEEVYGVGKEFQTVANLWGQFNTLIREQKADPTADSAIPQNSVGRTSTQGDQLRVSQGVPGTGGATFGQSTAQ</sequence>
<evidence type="ECO:0000256" key="6">
    <source>
        <dbReference type="ARBA" id="ARBA00022454"/>
    </source>
</evidence>
<evidence type="ECO:0000256" key="3">
    <source>
        <dbReference type="ARBA" id="ARBA00004629"/>
    </source>
</evidence>
<keyword evidence="13" id="KW-0539">Nucleus</keyword>
<comment type="similarity">
    <text evidence="4">Belongs to the DASH complex DAD1 family.</text>
</comment>
<feature type="region of interest" description="Disordered" evidence="17">
    <location>
        <begin position="113"/>
        <end position="156"/>
    </location>
</feature>
<keyword evidence="8" id="KW-0132">Cell division</keyword>
<evidence type="ECO:0000256" key="13">
    <source>
        <dbReference type="ARBA" id="ARBA00023242"/>
    </source>
</evidence>
<evidence type="ECO:0000256" key="9">
    <source>
        <dbReference type="ARBA" id="ARBA00022701"/>
    </source>
</evidence>
<keyword evidence="7" id="KW-0963">Cytoplasm</keyword>
<comment type="caution">
    <text evidence="18">The sequence shown here is derived from an EMBL/GenBank/DDBJ whole genome shotgun (WGS) entry which is preliminary data.</text>
</comment>
<keyword evidence="9" id="KW-0493">Microtubule</keyword>
<dbReference type="GO" id="GO:0042729">
    <property type="term" value="C:DASH complex"/>
    <property type="evidence" value="ECO:0007669"/>
    <property type="project" value="InterPro"/>
</dbReference>
<organism evidence="18 19">
    <name type="scientific">Naganishia liquefaciens</name>
    <dbReference type="NCBI Taxonomy" id="104408"/>
    <lineage>
        <taxon>Eukaryota</taxon>
        <taxon>Fungi</taxon>
        <taxon>Dikarya</taxon>
        <taxon>Basidiomycota</taxon>
        <taxon>Agaricomycotina</taxon>
        <taxon>Tremellomycetes</taxon>
        <taxon>Filobasidiales</taxon>
        <taxon>Filobasidiaceae</taxon>
        <taxon>Naganishia</taxon>
    </lineage>
</organism>
<feature type="compositionally biased region" description="Polar residues" evidence="17">
    <location>
        <begin position="121"/>
        <end position="138"/>
    </location>
</feature>
<keyword evidence="19" id="KW-1185">Reference proteome</keyword>
<gene>
    <name evidence="18" type="ORF">NliqN6_1021</name>
</gene>
<dbReference type="GO" id="GO:0051301">
    <property type="term" value="P:cell division"/>
    <property type="evidence" value="ECO:0007669"/>
    <property type="project" value="UniProtKB-KW"/>
</dbReference>
<evidence type="ECO:0000256" key="1">
    <source>
        <dbReference type="ARBA" id="ARBA00004123"/>
    </source>
</evidence>
<accession>A0A8H3TQU5</accession>
<proteinExistence type="inferred from homology"/>
<dbReference type="OrthoDB" id="5566853at2759"/>
<dbReference type="EMBL" id="BLZA01000009">
    <property type="protein sequence ID" value="GHJ84619.1"/>
    <property type="molecule type" value="Genomic_DNA"/>
</dbReference>
<evidence type="ECO:0000313" key="18">
    <source>
        <dbReference type="EMBL" id="GHJ84619.1"/>
    </source>
</evidence>
<keyword evidence="15" id="KW-0137">Centromere</keyword>
<keyword evidence="6" id="KW-0158">Chromosome</keyword>
<keyword evidence="14" id="KW-0131">Cell cycle</keyword>
<feature type="compositionally biased region" description="Polar residues" evidence="17">
    <location>
        <begin position="21"/>
        <end position="36"/>
    </location>
</feature>
<evidence type="ECO:0000256" key="12">
    <source>
        <dbReference type="ARBA" id="ARBA00023212"/>
    </source>
</evidence>
<dbReference type="GO" id="GO:0044732">
    <property type="term" value="C:mitotic spindle pole body"/>
    <property type="evidence" value="ECO:0007669"/>
    <property type="project" value="TreeGrafter"/>
</dbReference>
<dbReference type="PANTHER" id="PTHR28025:SF1">
    <property type="entry name" value="DASH COMPLEX SUBUNIT DAD1"/>
    <property type="match status" value="1"/>
</dbReference>
<comment type="subcellular location">
    <subcellularLocation>
        <location evidence="3">Chromosome</location>
        <location evidence="3">Centromere</location>
        <location evidence="3">Kinetochore</location>
    </subcellularLocation>
    <subcellularLocation>
        <location evidence="2">Cytoplasm</location>
        <location evidence="2">Cytoskeleton</location>
        <location evidence="2">Spindle</location>
    </subcellularLocation>
    <subcellularLocation>
        <location evidence="1">Nucleus</location>
    </subcellularLocation>
</comment>
<name>A0A8H3TQU5_9TREE</name>